<evidence type="ECO:0000313" key="3">
    <source>
        <dbReference type="Proteomes" id="UP000007963"/>
    </source>
</evidence>
<dbReference type="OrthoDB" id="3068835at2759"/>
<protein>
    <submittedName>
        <fullName evidence="2">Uncharacterized protein</fullName>
    </submittedName>
</protein>
<sequence length="427" mass="47321">MEKKPPLPARPSAEATFNSGTGRNNPSAWDRDNDTHNPPPPYYSPSSAPVLVHSQISDAGPRQSRILPKPCVVPQTSHTLHGSIYRPFARAYAPDLGDHGISASDFLAFIDGLNEVWLAHPYLQATSAASSLLGLLPLLETQLVAVGVQVAAEYGSVKVSQLRTQAYMKLANEQLFAPRRLRVQVLTTKVMMEEVGIPGEVLELAPVSSKRDEEGDDVFANTEGDAGEGSFSGKGTKEAKGGSERKYDPQMRRLEAIRDYVLPLTFADALPLSDNWLKRASEKQERVFSEKQNTRLTEQREKAAKLAAEAEAIQRELASQLEEVEALKTAARDRANERLQGPLGESMQGRLIVQEDLEKEMKKLNKKTDKLTKEGEKKIGKKLQKSEKGIERAEKREAKIAQKVMWIVVTGDDGRGFQDHLWEDLDC</sequence>
<dbReference type="PANTHER" id="PTHR38887:SF1">
    <property type="entry name" value="RAS MODIFICATION PROTEIN ERF4"/>
    <property type="match status" value="1"/>
</dbReference>
<dbReference type="STRING" id="341663.Q0CGA9"/>
<dbReference type="OMA" id="VAKLEWL"/>
<dbReference type="AlphaFoldDB" id="Q0CGA9"/>
<dbReference type="InterPro" id="IPR053221">
    <property type="entry name" value="Burnettramic_acid_biosynth"/>
</dbReference>
<feature type="compositionally biased region" description="Polar residues" evidence="1">
    <location>
        <begin position="15"/>
        <end position="27"/>
    </location>
</feature>
<dbReference type="Proteomes" id="UP000007963">
    <property type="component" value="Unassembled WGS sequence"/>
</dbReference>
<dbReference type="HOGENOM" id="CLU_056032_0_0_1"/>
<organism evidence="2 3">
    <name type="scientific">Aspergillus terreus (strain NIH 2624 / FGSC A1156)</name>
    <dbReference type="NCBI Taxonomy" id="341663"/>
    <lineage>
        <taxon>Eukaryota</taxon>
        <taxon>Fungi</taxon>
        <taxon>Dikarya</taxon>
        <taxon>Ascomycota</taxon>
        <taxon>Pezizomycotina</taxon>
        <taxon>Eurotiomycetes</taxon>
        <taxon>Eurotiomycetidae</taxon>
        <taxon>Eurotiales</taxon>
        <taxon>Aspergillaceae</taxon>
        <taxon>Aspergillus</taxon>
        <taxon>Aspergillus subgen. Circumdati</taxon>
    </lineage>
</organism>
<dbReference type="PANTHER" id="PTHR38887">
    <property type="entry name" value="CHROMOSOME 21, WHOLE GENOME SHOTGUN SEQUENCE"/>
    <property type="match status" value="1"/>
</dbReference>
<dbReference type="eggNOG" id="ENOG502S9HR">
    <property type="taxonomic scope" value="Eukaryota"/>
</dbReference>
<reference evidence="3" key="1">
    <citation type="submission" date="2005-09" db="EMBL/GenBank/DDBJ databases">
        <title>Annotation of the Aspergillus terreus NIH2624 genome.</title>
        <authorList>
            <person name="Birren B.W."/>
            <person name="Lander E.S."/>
            <person name="Galagan J.E."/>
            <person name="Nusbaum C."/>
            <person name="Devon K."/>
            <person name="Henn M."/>
            <person name="Ma L.-J."/>
            <person name="Jaffe D.B."/>
            <person name="Butler J."/>
            <person name="Alvarez P."/>
            <person name="Gnerre S."/>
            <person name="Grabherr M."/>
            <person name="Kleber M."/>
            <person name="Mauceli E.W."/>
            <person name="Brockman W."/>
            <person name="Rounsley S."/>
            <person name="Young S.K."/>
            <person name="LaButti K."/>
            <person name="Pushparaj V."/>
            <person name="DeCaprio D."/>
            <person name="Crawford M."/>
            <person name="Koehrsen M."/>
            <person name="Engels R."/>
            <person name="Montgomery P."/>
            <person name="Pearson M."/>
            <person name="Howarth C."/>
            <person name="Larson L."/>
            <person name="Luoma S."/>
            <person name="White J."/>
            <person name="Alvarado L."/>
            <person name="Kodira C.D."/>
            <person name="Zeng Q."/>
            <person name="Oleary S."/>
            <person name="Yandava C."/>
            <person name="Denning D.W."/>
            <person name="Nierman W.C."/>
            <person name="Milne T."/>
            <person name="Madden K."/>
        </authorList>
    </citation>
    <scope>NUCLEOTIDE SEQUENCE [LARGE SCALE GENOMIC DNA]</scope>
    <source>
        <strain evidence="3">NIH 2624 / FGSC A1156</strain>
    </source>
</reference>
<gene>
    <name evidence="2" type="ORF">ATEG_07283</name>
</gene>
<feature type="compositionally biased region" description="Basic and acidic residues" evidence="1">
    <location>
        <begin position="235"/>
        <end position="247"/>
    </location>
</feature>
<feature type="region of interest" description="Disordered" evidence="1">
    <location>
        <begin position="1"/>
        <end position="47"/>
    </location>
</feature>
<accession>Q0CGA9</accession>
<name>Q0CGA9_ASPTN</name>
<feature type="region of interest" description="Disordered" evidence="1">
    <location>
        <begin position="369"/>
        <end position="392"/>
    </location>
</feature>
<evidence type="ECO:0000313" key="2">
    <source>
        <dbReference type="EMBL" id="EAU32667.1"/>
    </source>
</evidence>
<evidence type="ECO:0000256" key="1">
    <source>
        <dbReference type="SAM" id="MobiDB-lite"/>
    </source>
</evidence>
<dbReference type="GeneID" id="4319138"/>
<proteinExistence type="predicted"/>
<dbReference type="RefSeq" id="XP_001209969.1">
    <property type="nucleotide sequence ID" value="XM_001209969.1"/>
</dbReference>
<dbReference type="VEuPathDB" id="FungiDB:ATEG_07283"/>
<feature type="region of interest" description="Disordered" evidence="1">
    <location>
        <begin position="208"/>
        <end position="247"/>
    </location>
</feature>
<dbReference type="EMBL" id="CH476603">
    <property type="protein sequence ID" value="EAU32667.1"/>
    <property type="molecule type" value="Genomic_DNA"/>
</dbReference>